<dbReference type="SUPFAM" id="SSF63380">
    <property type="entry name" value="Riboflavin synthase domain-like"/>
    <property type="match status" value="1"/>
</dbReference>
<proteinExistence type="predicted"/>
<dbReference type="InterPro" id="IPR017938">
    <property type="entry name" value="Riboflavin_synthase-like_b-brl"/>
</dbReference>
<accession>A0A916U9M4</accession>
<dbReference type="InterPro" id="IPR039374">
    <property type="entry name" value="SIP_fam"/>
</dbReference>
<dbReference type="GO" id="GO:0016491">
    <property type="term" value="F:oxidoreductase activity"/>
    <property type="evidence" value="ECO:0007669"/>
    <property type="project" value="InterPro"/>
</dbReference>
<dbReference type="InterPro" id="IPR013113">
    <property type="entry name" value="SIP_FAD-bd"/>
</dbReference>
<dbReference type="RefSeq" id="WP_188673381.1">
    <property type="nucleotide sequence ID" value="NZ_BMJH01000002.1"/>
</dbReference>
<keyword evidence="3" id="KW-1185">Reference proteome</keyword>
<dbReference type="PANTHER" id="PTHR30157">
    <property type="entry name" value="FERRIC REDUCTASE, NADPH-DEPENDENT"/>
    <property type="match status" value="1"/>
</dbReference>
<organism evidence="2 3">
    <name type="scientific">Hoyosella rhizosphaerae</name>
    <dbReference type="NCBI Taxonomy" id="1755582"/>
    <lineage>
        <taxon>Bacteria</taxon>
        <taxon>Bacillati</taxon>
        <taxon>Actinomycetota</taxon>
        <taxon>Actinomycetes</taxon>
        <taxon>Mycobacteriales</taxon>
        <taxon>Hoyosellaceae</taxon>
        <taxon>Hoyosella</taxon>
    </lineage>
</organism>
<dbReference type="EMBL" id="BMJH01000002">
    <property type="protein sequence ID" value="GGC65664.1"/>
    <property type="molecule type" value="Genomic_DNA"/>
</dbReference>
<dbReference type="Gene3D" id="3.40.50.80">
    <property type="entry name" value="Nucleotide-binding domain of ferredoxin-NADP reductase (FNR) module"/>
    <property type="match status" value="1"/>
</dbReference>
<dbReference type="PROSITE" id="PS51384">
    <property type="entry name" value="FAD_FR"/>
    <property type="match status" value="1"/>
</dbReference>
<dbReference type="Pfam" id="PF04954">
    <property type="entry name" value="SIP"/>
    <property type="match status" value="1"/>
</dbReference>
<reference evidence="2" key="1">
    <citation type="journal article" date="2014" name="Int. J. Syst. Evol. Microbiol.">
        <title>Complete genome sequence of Corynebacterium casei LMG S-19264T (=DSM 44701T), isolated from a smear-ripened cheese.</title>
        <authorList>
            <consortium name="US DOE Joint Genome Institute (JGI-PGF)"/>
            <person name="Walter F."/>
            <person name="Albersmeier A."/>
            <person name="Kalinowski J."/>
            <person name="Ruckert C."/>
        </authorList>
    </citation>
    <scope>NUCLEOTIDE SEQUENCE</scope>
    <source>
        <strain evidence="2">CGMCC 1.15478</strain>
    </source>
</reference>
<dbReference type="PANTHER" id="PTHR30157:SF0">
    <property type="entry name" value="NADPH-DEPENDENT FERRIC-CHELATE REDUCTASE"/>
    <property type="match status" value="1"/>
</dbReference>
<name>A0A916U9M4_9ACTN</name>
<evidence type="ECO:0000313" key="2">
    <source>
        <dbReference type="EMBL" id="GGC65664.1"/>
    </source>
</evidence>
<evidence type="ECO:0000313" key="3">
    <source>
        <dbReference type="Proteomes" id="UP000641514"/>
    </source>
</evidence>
<dbReference type="InterPro" id="IPR017927">
    <property type="entry name" value="FAD-bd_FR_type"/>
</dbReference>
<sequence>MARQHDFFLATVHEAIRITPHMMRIRFGGDELQHFTTSGKPDERLGVYFPRQGQRAPQRPTISDGIWTFEDSDNEPEVRSYTVRKVLHDQHELVLDFVIHDGGIASTWAASAQPGDIVGLSSADGWFSPPANTEHYVLIADATGLPAVGRILEELPADSTATVIVEIIDPRDALEVQSEATVDYRWLPYSGMGTSPSALPDAVESLPPLTETSYVWVAAEAAATRTIRKHLRASRGVPSAQMTVLGYWRANKEDFVRRYEPVKEALLAKYSALVDSGFQGQELIDAWDNELERAGF</sequence>
<dbReference type="Proteomes" id="UP000641514">
    <property type="component" value="Unassembled WGS sequence"/>
</dbReference>
<protein>
    <submittedName>
        <fullName evidence="2">Siderophore-interacting protein</fullName>
    </submittedName>
</protein>
<feature type="domain" description="FAD-binding FR-type" evidence="1">
    <location>
        <begin position="5"/>
        <end position="130"/>
    </location>
</feature>
<dbReference type="Gene3D" id="2.40.30.10">
    <property type="entry name" value="Translation factors"/>
    <property type="match status" value="1"/>
</dbReference>
<dbReference type="CDD" id="cd06193">
    <property type="entry name" value="siderophore_interacting"/>
    <property type="match status" value="1"/>
</dbReference>
<comment type="caution">
    <text evidence="2">The sequence shown here is derived from an EMBL/GenBank/DDBJ whole genome shotgun (WGS) entry which is preliminary data.</text>
</comment>
<evidence type="ECO:0000259" key="1">
    <source>
        <dbReference type="PROSITE" id="PS51384"/>
    </source>
</evidence>
<dbReference type="AlphaFoldDB" id="A0A916U9M4"/>
<dbReference type="InterPro" id="IPR039261">
    <property type="entry name" value="FNR_nucleotide-bd"/>
</dbReference>
<dbReference type="InterPro" id="IPR007037">
    <property type="entry name" value="SIP_rossman_dom"/>
</dbReference>
<gene>
    <name evidence="2" type="ORF">GCM10011410_17700</name>
</gene>
<reference evidence="2" key="2">
    <citation type="submission" date="2020-09" db="EMBL/GenBank/DDBJ databases">
        <authorList>
            <person name="Sun Q."/>
            <person name="Zhou Y."/>
        </authorList>
    </citation>
    <scope>NUCLEOTIDE SEQUENCE</scope>
    <source>
        <strain evidence="2">CGMCC 1.15478</strain>
    </source>
</reference>
<dbReference type="Pfam" id="PF08021">
    <property type="entry name" value="FAD_binding_9"/>
    <property type="match status" value="1"/>
</dbReference>